<feature type="region of interest" description="Disordered" evidence="1">
    <location>
        <begin position="388"/>
        <end position="411"/>
    </location>
</feature>
<gene>
    <name evidence="2" type="ORF">FA13DRAFT_1917343</name>
</gene>
<dbReference type="AlphaFoldDB" id="A0A4Y7SLV5"/>
<proteinExistence type="predicted"/>
<dbReference type="Pfam" id="PF18759">
    <property type="entry name" value="Plavaka"/>
    <property type="match status" value="1"/>
</dbReference>
<evidence type="ECO:0000313" key="3">
    <source>
        <dbReference type="Proteomes" id="UP000298030"/>
    </source>
</evidence>
<comment type="caution">
    <text evidence="2">The sequence shown here is derived from an EMBL/GenBank/DDBJ whole genome shotgun (WGS) entry which is preliminary data.</text>
</comment>
<evidence type="ECO:0000313" key="2">
    <source>
        <dbReference type="EMBL" id="TEB22873.1"/>
    </source>
</evidence>
<feature type="region of interest" description="Disordered" evidence="1">
    <location>
        <begin position="310"/>
        <end position="329"/>
    </location>
</feature>
<feature type="compositionally biased region" description="Acidic residues" evidence="1">
    <location>
        <begin position="693"/>
        <end position="703"/>
    </location>
</feature>
<dbReference type="STRING" id="71717.A0A4Y7SLV5"/>
<feature type="compositionally biased region" description="Polar residues" evidence="1">
    <location>
        <begin position="311"/>
        <end position="328"/>
    </location>
</feature>
<organism evidence="2 3">
    <name type="scientific">Coprinellus micaceus</name>
    <name type="common">Glistening ink-cap mushroom</name>
    <name type="synonym">Coprinus micaceus</name>
    <dbReference type="NCBI Taxonomy" id="71717"/>
    <lineage>
        <taxon>Eukaryota</taxon>
        <taxon>Fungi</taxon>
        <taxon>Dikarya</taxon>
        <taxon>Basidiomycota</taxon>
        <taxon>Agaricomycotina</taxon>
        <taxon>Agaricomycetes</taxon>
        <taxon>Agaricomycetidae</taxon>
        <taxon>Agaricales</taxon>
        <taxon>Agaricineae</taxon>
        <taxon>Psathyrellaceae</taxon>
        <taxon>Coprinellus</taxon>
    </lineage>
</organism>
<protein>
    <submittedName>
        <fullName evidence="2">Uncharacterized protein</fullName>
    </submittedName>
</protein>
<sequence length="759" mass="86450">MHAVWRFLLDDDFVNAYKYGIVIRCLDGIERRVYPRIFTYSADYPEKVLLATIRDKGLCLCPRCLIPQSKLHLMGQALDLRRRATDVREFFWEKVRHAREWIYQFGKGIKSKYVEDHLKETSSVPTVNAFSERLGQSFNPPQVFPLSRMLVPDFMHEFELGVWKTLFTHIIRVLWAKTPDGSSVLKLNDRFRQVPPFGTDTIRRFTTDTSEMKKLAARDFEDILQCSIPVFDGLLPDQGENRQLLRLLFRTAEFHAFAKLRYHTDDTIEHLTEVTTAFGKLVRQFKDDICASCETVELPSEAARRVRRAHTQTAGVATSNQEIPTTQGRRPRELNLSTYKFHSLGDYPAYIRMFGPSDGFSTQVGELAHRLVKRLYGLTNKRKVAMQIGKRSTAAPSNPESREGSTSGATNAVDDRSFQFYMSESQNHPVDIFELIKSQRGNPAYKNFLPKLQDHLLGRKLGRAFDGDNHDDFSDKDRNTLHIYGEKIYQVGTCTFYFTTYDNRRDFDVVNPTSRPDVMARSQEDNRQEVPFWHARVIGIYHAKVSTTHNDVRPKDRGVERMSFLLVRWLGAEPGYRFGFDKARLPKVGFVPYADDGDNFAFGFLDPSQVLRGCHLIPDFRSGRTSELLPHPCAVARQLDSNANDDWETFYVNIFVDRDMVMRYYGGGIGHLDTFEVQDSDGASNDEARSSDGEDEGGSDSEEQSMVSPAVPATAGTSGSDEDSDDEPVMEDEDEVSTFGSEESDDAGDDDDDGRYASD</sequence>
<name>A0A4Y7SLV5_COPMI</name>
<keyword evidence="3" id="KW-1185">Reference proteome</keyword>
<feature type="compositionally biased region" description="Polar residues" evidence="1">
    <location>
        <begin position="394"/>
        <end position="410"/>
    </location>
</feature>
<accession>A0A4Y7SLV5</accession>
<evidence type="ECO:0000256" key="1">
    <source>
        <dbReference type="SAM" id="MobiDB-lite"/>
    </source>
</evidence>
<dbReference type="InterPro" id="IPR041078">
    <property type="entry name" value="Plavaka"/>
</dbReference>
<feature type="region of interest" description="Disordered" evidence="1">
    <location>
        <begin position="676"/>
        <end position="759"/>
    </location>
</feature>
<reference evidence="2 3" key="1">
    <citation type="journal article" date="2019" name="Nat. Ecol. Evol.">
        <title>Megaphylogeny resolves global patterns of mushroom evolution.</title>
        <authorList>
            <person name="Varga T."/>
            <person name="Krizsan K."/>
            <person name="Foldi C."/>
            <person name="Dima B."/>
            <person name="Sanchez-Garcia M."/>
            <person name="Sanchez-Ramirez S."/>
            <person name="Szollosi G.J."/>
            <person name="Szarkandi J.G."/>
            <person name="Papp V."/>
            <person name="Albert L."/>
            <person name="Andreopoulos W."/>
            <person name="Angelini C."/>
            <person name="Antonin V."/>
            <person name="Barry K.W."/>
            <person name="Bougher N.L."/>
            <person name="Buchanan P."/>
            <person name="Buyck B."/>
            <person name="Bense V."/>
            <person name="Catcheside P."/>
            <person name="Chovatia M."/>
            <person name="Cooper J."/>
            <person name="Damon W."/>
            <person name="Desjardin D."/>
            <person name="Finy P."/>
            <person name="Geml J."/>
            <person name="Haridas S."/>
            <person name="Hughes K."/>
            <person name="Justo A."/>
            <person name="Karasinski D."/>
            <person name="Kautmanova I."/>
            <person name="Kiss B."/>
            <person name="Kocsube S."/>
            <person name="Kotiranta H."/>
            <person name="LaButti K.M."/>
            <person name="Lechner B.E."/>
            <person name="Liimatainen K."/>
            <person name="Lipzen A."/>
            <person name="Lukacs Z."/>
            <person name="Mihaltcheva S."/>
            <person name="Morgado L.N."/>
            <person name="Niskanen T."/>
            <person name="Noordeloos M.E."/>
            <person name="Ohm R.A."/>
            <person name="Ortiz-Santana B."/>
            <person name="Ovrebo C."/>
            <person name="Racz N."/>
            <person name="Riley R."/>
            <person name="Savchenko A."/>
            <person name="Shiryaev A."/>
            <person name="Soop K."/>
            <person name="Spirin V."/>
            <person name="Szebenyi C."/>
            <person name="Tomsovsky M."/>
            <person name="Tulloss R.E."/>
            <person name="Uehling J."/>
            <person name="Grigoriev I.V."/>
            <person name="Vagvolgyi C."/>
            <person name="Papp T."/>
            <person name="Martin F.M."/>
            <person name="Miettinen O."/>
            <person name="Hibbett D.S."/>
            <person name="Nagy L.G."/>
        </authorList>
    </citation>
    <scope>NUCLEOTIDE SEQUENCE [LARGE SCALE GENOMIC DNA]</scope>
    <source>
        <strain evidence="2 3">FP101781</strain>
    </source>
</reference>
<dbReference type="Proteomes" id="UP000298030">
    <property type="component" value="Unassembled WGS sequence"/>
</dbReference>
<dbReference type="EMBL" id="QPFP01000084">
    <property type="protein sequence ID" value="TEB22873.1"/>
    <property type="molecule type" value="Genomic_DNA"/>
</dbReference>
<dbReference type="OrthoDB" id="3183767at2759"/>
<feature type="compositionally biased region" description="Acidic residues" evidence="1">
    <location>
        <begin position="720"/>
        <end position="753"/>
    </location>
</feature>